<evidence type="ECO:0000256" key="2">
    <source>
        <dbReference type="ARBA" id="ARBA00023125"/>
    </source>
</evidence>
<dbReference type="PRINTS" id="PR00035">
    <property type="entry name" value="HTHGNTR"/>
</dbReference>
<dbReference type="Pfam" id="PF00392">
    <property type="entry name" value="GntR"/>
    <property type="match status" value="1"/>
</dbReference>
<dbReference type="InterPro" id="IPR036388">
    <property type="entry name" value="WH-like_DNA-bd_sf"/>
</dbReference>
<gene>
    <name evidence="5" type="ORF">ACE1CI_13605</name>
</gene>
<evidence type="ECO:0000313" key="6">
    <source>
        <dbReference type="Proteomes" id="UP001576784"/>
    </source>
</evidence>
<dbReference type="RefSeq" id="WP_413263596.1">
    <property type="nucleotide sequence ID" value="NZ_JBHFNR010000091.1"/>
</dbReference>
<keyword evidence="1" id="KW-0805">Transcription regulation</keyword>
<name>A0ABV4XQG7_9CYAN</name>
<evidence type="ECO:0000256" key="3">
    <source>
        <dbReference type="ARBA" id="ARBA00023163"/>
    </source>
</evidence>
<dbReference type="PANTHER" id="PTHR43537:SF24">
    <property type="entry name" value="GLUCONATE OPERON TRANSCRIPTIONAL REPRESSOR"/>
    <property type="match status" value="1"/>
</dbReference>
<evidence type="ECO:0000259" key="4">
    <source>
        <dbReference type="PROSITE" id="PS50949"/>
    </source>
</evidence>
<accession>A0ABV4XQG7</accession>
<protein>
    <submittedName>
        <fullName evidence="5">GntR family transcriptional regulator</fullName>
    </submittedName>
</protein>
<dbReference type="Gene3D" id="1.10.10.10">
    <property type="entry name" value="Winged helix-like DNA-binding domain superfamily/Winged helix DNA-binding domain"/>
    <property type="match status" value="1"/>
</dbReference>
<proteinExistence type="predicted"/>
<keyword evidence="6" id="KW-1185">Reference proteome</keyword>
<dbReference type="Gene3D" id="1.20.120.530">
    <property type="entry name" value="GntR ligand-binding domain-like"/>
    <property type="match status" value="1"/>
</dbReference>
<keyword evidence="3" id="KW-0804">Transcription</keyword>
<dbReference type="InterPro" id="IPR000524">
    <property type="entry name" value="Tscrpt_reg_HTH_GntR"/>
</dbReference>
<dbReference type="InterPro" id="IPR008920">
    <property type="entry name" value="TF_FadR/GntR_C"/>
</dbReference>
<dbReference type="CDD" id="cd07377">
    <property type="entry name" value="WHTH_GntR"/>
    <property type="match status" value="1"/>
</dbReference>
<dbReference type="Proteomes" id="UP001576784">
    <property type="component" value="Unassembled WGS sequence"/>
</dbReference>
<keyword evidence="2" id="KW-0238">DNA-binding</keyword>
<dbReference type="InterPro" id="IPR011711">
    <property type="entry name" value="GntR_C"/>
</dbReference>
<dbReference type="Pfam" id="PF07729">
    <property type="entry name" value="FCD"/>
    <property type="match status" value="1"/>
</dbReference>
<dbReference type="SUPFAM" id="SSF46785">
    <property type="entry name" value="Winged helix' DNA-binding domain"/>
    <property type="match status" value="1"/>
</dbReference>
<reference evidence="5 6" key="1">
    <citation type="submission" date="2024-09" db="EMBL/GenBank/DDBJ databases">
        <title>Floridaenema gen nov. (Aerosakkonemataceae, Aerosakkonematales ord. nov., Cyanobacteria) from benthic tropical and subtropical fresh waters, with the description of four new species.</title>
        <authorList>
            <person name="Moretto J.A."/>
            <person name="Berthold D.E."/>
            <person name="Lefler F.W."/>
            <person name="Huang I.-S."/>
            <person name="Laughinghouse H. IV."/>
        </authorList>
    </citation>
    <scope>NUCLEOTIDE SEQUENCE [LARGE SCALE GENOMIC DNA]</scope>
    <source>
        <strain evidence="5 6">BLCC-F50</strain>
    </source>
</reference>
<sequence length="230" mass="25919">MILSAQPIERSKSLQEQTYQALRSSIMSGELASGDRLVETQLAQQLQVSRTPIREALRQLQREGLVRADSNGGLRVTAISVTDAVQLYDCRIALEQVSVAGACENASELQLQTLEKFVIQAEKLTQRGTSELNNFQLLDLDYQFHRLIAESSGNKWLVSLLDQVFDKMMLLRIKTMRQNPKVLEIRIEHQEIFAAIAQRNIQMATEAILNHLMASKLRVAEEVRNLGTGD</sequence>
<evidence type="ECO:0000313" key="5">
    <source>
        <dbReference type="EMBL" id="MFB2893940.1"/>
    </source>
</evidence>
<dbReference type="PANTHER" id="PTHR43537">
    <property type="entry name" value="TRANSCRIPTIONAL REGULATOR, GNTR FAMILY"/>
    <property type="match status" value="1"/>
</dbReference>
<dbReference type="EMBL" id="JBHFNR010000091">
    <property type="protein sequence ID" value="MFB2893940.1"/>
    <property type="molecule type" value="Genomic_DNA"/>
</dbReference>
<dbReference type="SMART" id="SM00895">
    <property type="entry name" value="FCD"/>
    <property type="match status" value="1"/>
</dbReference>
<feature type="domain" description="HTH gntR-type" evidence="4">
    <location>
        <begin position="12"/>
        <end position="79"/>
    </location>
</feature>
<organism evidence="5 6">
    <name type="scientific">Floridaenema flaviceps BLCC-F50</name>
    <dbReference type="NCBI Taxonomy" id="3153642"/>
    <lineage>
        <taxon>Bacteria</taxon>
        <taxon>Bacillati</taxon>
        <taxon>Cyanobacteriota</taxon>
        <taxon>Cyanophyceae</taxon>
        <taxon>Oscillatoriophycideae</taxon>
        <taxon>Aerosakkonematales</taxon>
        <taxon>Aerosakkonemataceae</taxon>
        <taxon>Floridanema</taxon>
        <taxon>Floridanema flaviceps</taxon>
    </lineage>
</organism>
<evidence type="ECO:0000256" key="1">
    <source>
        <dbReference type="ARBA" id="ARBA00023015"/>
    </source>
</evidence>
<dbReference type="SUPFAM" id="SSF48008">
    <property type="entry name" value="GntR ligand-binding domain-like"/>
    <property type="match status" value="1"/>
</dbReference>
<dbReference type="SMART" id="SM00345">
    <property type="entry name" value="HTH_GNTR"/>
    <property type="match status" value="1"/>
</dbReference>
<comment type="caution">
    <text evidence="5">The sequence shown here is derived from an EMBL/GenBank/DDBJ whole genome shotgun (WGS) entry which is preliminary data.</text>
</comment>
<dbReference type="PROSITE" id="PS50949">
    <property type="entry name" value="HTH_GNTR"/>
    <property type="match status" value="1"/>
</dbReference>
<dbReference type="InterPro" id="IPR036390">
    <property type="entry name" value="WH_DNA-bd_sf"/>
</dbReference>